<dbReference type="Proteomes" id="UP000269198">
    <property type="component" value="Unassembled WGS sequence"/>
</dbReference>
<evidence type="ECO:0000256" key="1">
    <source>
        <dbReference type="SAM" id="MobiDB-lite"/>
    </source>
</evidence>
<evidence type="ECO:0000313" key="2">
    <source>
        <dbReference type="EMBL" id="RNL83622.1"/>
    </source>
</evidence>
<keyword evidence="3" id="KW-1185">Reference proteome</keyword>
<gene>
    <name evidence="2" type="ORF">EFW17_15340</name>
</gene>
<accession>A0A3N0E6Y9</accession>
<reference evidence="2 3" key="1">
    <citation type="submission" date="2018-11" db="EMBL/GenBank/DDBJ databases">
        <title>The genome draft of YIM 96095.</title>
        <authorList>
            <person name="Tang S.-K."/>
            <person name="Chunyu W.-X."/>
            <person name="Feng Y.-Z."/>
        </authorList>
    </citation>
    <scope>NUCLEOTIDE SEQUENCE [LARGE SCALE GENOMIC DNA]</scope>
    <source>
        <strain evidence="2 3">YIM 96095</strain>
    </source>
</reference>
<organism evidence="2 3">
    <name type="scientific">Halostreptopolyspora alba</name>
    <dbReference type="NCBI Taxonomy" id="2487137"/>
    <lineage>
        <taxon>Bacteria</taxon>
        <taxon>Bacillati</taxon>
        <taxon>Actinomycetota</taxon>
        <taxon>Actinomycetes</taxon>
        <taxon>Streptosporangiales</taxon>
        <taxon>Nocardiopsidaceae</taxon>
        <taxon>Halostreptopolyspora</taxon>
    </lineage>
</organism>
<feature type="region of interest" description="Disordered" evidence="1">
    <location>
        <begin position="1"/>
        <end position="61"/>
    </location>
</feature>
<dbReference type="EMBL" id="RJMB01000015">
    <property type="protein sequence ID" value="RNL83622.1"/>
    <property type="molecule type" value="Genomic_DNA"/>
</dbReference>
<dbReference type="AlphaFoldDB" id="A0A3N0E6Y9"/>
<name>A0A3N0E6Y9_9ACTN</name>
<feature type="compositionally biased region" description="Basic and acidic residues" evidence="1">
    <location>
        <begin position="1"/>
        <end position="11"/>
    </location>
</feature>
<protein>
    <submittedName>
        <fullName evidence="2">Uncharacterized protein</fullName>
    </submittedName>
</protein>
<proteinExistence type="predicted"/>
<sequence length="85" mass="8857">MAGVPEQRDSSRSSPWTVGNRLCDAVPASKREGPMPRNSEPPPCGRCGGTGKLTYQRPKRGADGTVVFVDSVEDCDSCGGTGVCA</sequence>
<comment type="caution">
    <text evidence="2">The sequence shown here is derived from an EMBL/GenBank/DDBJ whole genome shotgun (WGS) entry which is preliminary data.</text>
</comment>
<evidence type="ECO:0000313" key="3">
    <source>
        <dbReference type="Proteomes" id="UP000269198"/>
    </source>
</evidence>